<feature type="region of interest" description="Disordered" evidence="2">
    <location>
        <begin position="78"/>
        <end position="97"/>
    </location>
</feature>
<sequence>MIVDIQARTSLVVYVASLRQVRQLKRFGHLEYVSKRMRYAVLYVNQDESQEIIGKLKQLRFVKRIIESPHDTLMELLGLSGDSQNKDEQVNFEEDDE</sequence>
<comment type="caution">
    <text evidence="3">The sequence shown here is derived from an EMBL/GenBank/DDBJ whole genome shotgun (WGS) entry which is preliminary data.</text>
</comment>
<dbReference type="AlphaFoldDB" id="A0A7X2XUT0"/>
<evidence type="ECO:0000256" key="2">
    <source>
        <dbReference type="SAM" id="MobiDB-lite"/>
    </source>
</evidence>
<dbReference type="InterPro" id="IPR016979">
    <property type="entry name" value="DUF2129"/>
</dbReference>
<dbReference type="Proteomes" id="UP000466388">
    <property type="component" value="Unassembled WGS sequence"/>
</dbReference>
<organism evidence="3 4">
    <name type="scientific">Secundilactobacillus folii</name>
    <dbReference type="NCBI Taxonomy" id="2678357"/>
    <lineage>
        <taxon>Bacteria</taxon>
        <taxon>Bacillati</taxon>
        <taxon>Bacillota</taxon>
        <taxon>Bacilli</taxon>
        <taxon>Lactobacillales</taxon>
        <taxon>Lactobacillaceae</taxon>
        <taxon>Secundilactobacillus</taxon>
    </lineage>
</organism>
<protein>
    <submittedName>
        <fullName evidence="3">DUF2129 domain-containing protein</fullName>
    </submittedName>
</protein>
<evidence type="ECO:0000313" key="4">
    <source>
        <dbReference type="Proteomes" id="UP000466388"/>
    </source>
</evidence>
<keyword evidence="1" id="KW-0963">Cytoplasm</keyword>
<evidence type="ECO:0000256" key="1">
    <source>
        <dbReference type="ARBA" id="ARBA00022490"/>
    </source>
</evidence>
<dbReference type="Pfam" id="PF09902">
    <property type="entry name" value="DUF2129"/>
    <property type="match status" value="1"/>
</dbReference>
<evidence type="ECO:0000313" key="3">
    <source>
        <dbReference type="EMBL" id="MTV81358.1"/>
    </source>
</evidence>
<name>A0A7X2XUT0_9LACO</name>
<gene>
    <name evidence="3" type="ORF">GM612_01650</name>
</gene>
<proteinExistence type="predicted"/>
<reference evidence="3 4" key="1">
    <citation type="submission" date="2019-11" db="EMBL/GenBank/DDBJ databases">
        <title>Lactobacillus sp. nov. CRM56-3, isolated from fermented tea leaves.</title>
        <authorList>
            <person name="Phuengjayaem S."/>
            <person name="Tanasupawat S."/>
        </authorList>
    </citation>
    <scope>NUCLEOTIDE SEQUENCE [LARGE SCALE GENOMIC DNA]</scope>
    <source>
        <strain evidence="3 4">CRM56-3</strain>
    </source>
</reference>
<accession>A0A7X2XUT0</accession>
<dbReference type="EMBL" id="WNJO01000001">
    <property type="protein sequence ID" value="MTV81358.1"/>
    <property type="molecule type" value="Genomic_DNA"/>
</dbReference>
<keyword evidence="4" id="KW-1185">Reference proteome</keyword>